<protein>
    <submittedName>
        <fullName evidence="1">Uncharacterized protein</fullName>
    </submittedName>
</protein>
<keyword evidence="2" id="KW-1185">Reference proteome</keyword>
<dbReference type="AlphaFoldDB" id="A0AAV1SRE7"/>
<name>A0AAV1SRE7_9ROSI</name>
<sequence length="62" mass="7134">MLEDSKRYPFVVELKRISSPPGSMQPQTFNKADSIQCTLNEVVLIRWFLELNLHNLTTGVID</sequence>
<reference evidence="1 2" key="1">
    <citation type="submission" date="2024-01" db="EMBL/GenBank/DDBJ databases">
        <authorList>
            <person name="Waweru B."/>
        </authorList>
    </citation>
    <scope>NUCLEOTIDE SEQUENCE [LARGE SCALE GENOMIC DNA]</scope>
</reference>
<comment type="caution">
    <text evidence="1">The sequence shown here is derived from an EMBL/GenBank/DDBJ whole genome shotgun (WGS) entry which is preliminary data.</text>
</comment>
<organism evidence="1 2">
    <name type="scientific">Dovyalis caffra</name>
    <dbReference type="NCBI Taxonomy" id="77055"/>
    <lineage>
        <taxon>Eukaryota</taxon>
        <taxon>Viridiplantae</taxon>
        <taxon>Streptophyta</taxon>
        <taxon>Embryophyta</taxon>
        <taxon>Tracheophyta</taxon>
        <taxon>Spermatophyta</taxon>
        <taxon>Magnoliopsida</taxon>
        <taxon>eudicotyledons</taxon>
        <taxon>Gunneridae</taxon>
        <taxon>Pentapetalae</taxon>
        <taxon>rosids</taxon>
        <taxon>fabids</taxon>
        <taxon>Malpighiales</taxon>
        <taxon>Salicaceae</taxon>
        <taxon>Flacourtieae</taxon>
        <taxon>Dovyalis</taxon>
    </lineage>
</organism>
<dbReference type="EMBL" id="CAWUPB010001197">
    <property type="protein sequence ID" value="CAK7356312.1"/>
    <property type="molecule type" value="Genomic_DNA"/>
</dbReference>
<accession>A0AAV1SRE7</accession>
<evidence type="ECO:0000313" key="2">
    <source>
        <dbReference type="Proteomes" id="UP001314170"/>
    </source>
</evidence>
<proteinExistence type="predicted"/>
<dbReference type="Proteomes" id="UP001314170">
    <property type="component" value="Unassembled WGS sequence"/>
</dbReference>
<evidence type="ECO:0000313" key="1">
    <source>
        <dbReference type="EMBL" id="CAK7356312.1"/>
    </source>
</evidence>
<gene>
    <name evidence="1" type="ORF">DCAF_LOCUS26583</name>
</gene>